<dbReference type="InterPro" id="IPR006089">
    <property type="entry name" value="Acyl-CoA_DH_CS"/>
</dbReference>
<dbReference type="STRING" id="62928.azo2299"/>
<dbReference type="Pfam" id="PF02770">
    <property type="entry name" value="Acyl-CoA_dh_M"/>
    <property type="match status" value="1"/>
</dbReference>
<dbReference type="HOGENOM" id="CLU_016513_0_1_4"/>
<dbReference type="InterPro" id="IPR041504">
    <property type="entry name" value="AidB_N"/>
</dbReference>
<dbReference type="Gene3D" id="6.10.250.600">
    <property type="match status" value="1"/>
</dbReference>
<evidence type="ECO:0000259" key="7">
    <source>
        <dbReference type="Pfam" id="PF02770"/>
    </source>
</evidence>
<name>A1K7W1_AZOSB</name>
<sequence>MWTTHEVANQVDALVDYNLFACDPALQNAVAAAGAAARMGELDAIGARLGHAEVLRLGDLANRHPPQLHTHDACGRRVDRVEYHPAWDALMRLLYADGVHCSAWTEPGPGAHVARAAAFFLHGQVEAGSLCPATMTFAAIPLLRREPALHAALAAQLGALDYDGRDLPAPSKRSVTVGMGLTEKQGGSDLRSVATQARRAAGGEYLLVGHKWFYSVPACDGHLVLARGDDGPACFFVPRWRPDGERNAVRIQRLKDKLGNRSNASGEVEFHDALGIPVGEPGRGIAVLIEMAAQTRLDCVLGSAALMRRALVEALHHARHRSAFGHPLIAQPLMRNVLADLALESEAATLLAIHLAACADAECAGGGTAARGRAWRRVLTPAAKFWICKRAIAFCAECMEVCGGNGYVEDGPMPRLLREAPVNSIWEGSGNVMCLDLLRALAREQDAAAALLADLADAVDGDRRWRAACEELAATLNAGRDDAWLARRGASRLVVLVQAALLRRHAPAAVAAAFAASRVYRHGDHGFGALQSADAAAPLLERAWPPA</sequence>
<keyword evidence="3 5" id="KW-0285">Flavoprotein</keyword>
<dbReference type="RefSeq" id="WP_011766030.1">
    <property type="nucleotide sequence ID" value="NC_008702.1"/>
</dbReference>
<evidence type="ECO:0000259" key="6">
    <source>
        <dbReference type="Pfam" id="PF00441"/>
    </source>
</evidence>
<evidence type="ECO:0000256" key="5">
    <source>
        <dbReference type="RuleBase" id="RU362125"/>
    </source>
</evidence>
<dbReference type="Pfam" id="PF00441">
    <property type="entry name" value="Acyl-CoA_dh_1"/>
    <property type="match status" value="1"/>
</dbReference>
<proteinExistence type="inferred from homology"/>
<dbReference type="InterPro" id="IPR009075">
    <property type="entry name" value="AcylCo_DH/oxidase_C"/>
</dbReference>
<dbReference type="SUPFAM" id="SSF47203">
    <property type="entry name" value="Acyl-CoA dehydrogenase C-terminal domain-like"/>
    <property type="match status" value="1"/>
</dbReference>
<dbReference type="SUPFAM" id="SSF56645">
    <property type="entry name" value="Acyl-CoA dehydrogenase NM domain-like"/>
    <property type="match status" value="1"/>
</dbReference>
<keyword evidence="5 9" id="KW-0560">Oxidoreductase</keyword>
<dbReference type="EC" id="1.3.99.3" evidence="9"/>
<feature type="domain" description="Adaptive response protein AidB N-terminal" evidence="8">
    <location>
        <begin position="9"/>
        <end position="163"/>
    </location>
</feature>
<protein>
    <submittedName>
        <fullName evidence="9">Probable acyl-CoA dehydrogenase</fullName>
        <ecNumber evidence="9">1.3.99.3</ecNumber>
    </submittedName>
</protein>
<comment type="similarity">
    <text evidence="2 5">Belongs to the acyl-CoA dehydrogenase family.</text>
</comment>
<reference evidence="9 10" key="1">
    <citation type="journal article" date="2006" name="Nat. Biotechnol.">
        <title>Complete genome of the mutualistic, N2-fixing grass endophyte Azoarcus sp. strain BH72.</title>
        <authorList>
            <person name="Krause A."/>
            <person name="Ramakumar A."/>
            <person name="Bartels D."/>
            <person name="Battistoni F."/>
            <person name="Bekel T."/>
            <person name="Boch J."/>
            <person name="Boehm M."/>
            <person name="Friedrich F."/>
            <person name="Hurek T."/>
            <person name="Krause L."/>
            <person name="Linke B."/>
            <person name="McHardy A.C."/>
            <person name="Sarkar A."/>
            <person name="Schneiker S."/>
            <person name="Syed A.A."/>
            <person name="Thauer R."/>
            <person name="Vorhoelter F.-J."/>
            <person name="Weidner S."/>
            <person name="Puehler A."/>
            <person name="Reinhold-Hurek B."/>
            <person name="Kaiser O."/>
            <person name="Goesmann A."/>
        </authorList>
    </citation>
    <scope>NUCLEOTIDE SEQUENCE [LARGE SCALE GENOMIC DNA]</scope>
    <source>
        <strain evidence="9 10">BH72</strain>
    </source>
</reference>
<dbReference type="eggNOG" id="COG1960">
    <property type="taxonomic scope" value="Bacteria"/>
</dbReference>
<dbReference type="PROSITE" id="PS00073">
    <property type="entry name" value="ACYL_COA_DH_2"/>
    <property type="match status" value="1"/>
</dbReference>
<accession>A1K7W1</accession>
<dbReference type="KEGG" id="azo:azo2299"/>
<dbReference type="PANTHER" id="PTHR42707">
    <property type="entry name" value="ACYL-COA DEHYDROGENASE"/>
    <property type="match status" value="1"/>
</dbReference>
<evidence type="ECO:0000256" key="4">
    <source>
        <dbReference type="ARBA" id="ARBA00022827"/>
    </source>
</evidence>
<evidence type="ECO:0000313" key="10">
    <source>
        <dbReference type="Proteomes" id="UP000002588"/>
    </source>
</evidence>
<dbReference type="InterPro" id="IPR052904">
    <property type="entry name" value="Acyl-CoA_dehydrogenase-like"/>
</dbReference>
<evidence type="ECO:0000313" key="9">
    <source>
        <dbReference type="EMBL" id="CAL94916.1"/>
    </source>
</evidence>
<keyword evidence="4 5" id="KW-0274">FAD</keyword>
<feature type="domain" description="Acyl-CoA oxidase/dehydrogenase middle" evidence="7">
    <location>
        <begin position="179"/>
        <end position="272"/>
    </location>
</feature>
<dbReference type="Gene3D" id="1.20.140.10">
    <property type="entry name" value="Butyryl-CoA Dehydrogenase, subunit A, domain 3"/>
    <property type="match status" value="1"/>
</dbReference>
<dbReference type="AlphaFoldDB" id="A1K7W1"/>
<evidence type="ECO:0000259" key="8">
    <source>
        <dbReference type="Pfam" id="PF18158"/>
    </source>
</evidence>
<dbReference type="PANTHER" id="PTHR42707:SF3">
    <property type="entry name" value="ACYL-COA DEHYDROGENASE AIDB-RELATED"/>
    <property type="match status" value="1"/>
</dbReference>
<dbReference type="NCBIfam" id="NF008594">
    <property type="entry name" value="PRK11561.1"/>
    <property type="match status" value="1"/>
</dbReference>
<dbReference type="Gene3D" id="2.40.110.20">
    <property type="match status" value="1"/>
</dbReference>
<evidence type="ECO:0000256" key="1">
    <source>
        <dbReference type="ARBA" id="ARBA00001974"/>
    </source>
</evidence>
<dbReference type="GO" id="GO:0003995">
    <property type="term" value="F:acyl-CoA dehydrogenase activity"/>
    <property type="evidence" value="ECO:0007669"/>
    <property type="project" value="InterPro"/>
</dbReference>
<evidence type="ECO:0000256" key="3">
    <source>
        <dbReference type="ARBA" id="ARBA00022630"/>
    </source>
</evidence>
<dbReference type="InterPro" id="IPR009100">
    <property type="entry name" value="AcylCoA_DH/oxidase_NM_dom_sf"/>
</dbReference>
<evidence type="ECO:0000256" key="2">
    <source>
        <dbReference type="ARBA" id="ARBA00009347"/>
    </source>
</evidence>
<dbReference type="PROSITE" id="PS00072">
    <property type="entry name" value="ACYL_COA_DH_1"/>
    <property type="match status" value="1"/>
</dbReference>
<dbReference type="Pfam" id="PF18158">
    <property type="entry name" value="AidB_N"/>
    <property type="match status" value="1"/>
</dbReference>
<comment type="cofactor">
    <cofactor evidence="1 5">
        <name>FAD</name>
        <dbReference type="ChEBI" id="CHEBI:57692"/>
    </cofactor>
</comment>
<organism evidence="9 10">
    <name type="scientific">Azoarcus sp. (strain BH72)</name>
    <dbReference type="NCBI Taxonomy" id="418699"/>
    <lineage>
        <taxon>Bacteria</taxon>
        <taxon>Pseudomonadati</taxon>
        <taxon>Pseudomonadota</taxon>
        <taxon>Betaproteobacteria</taxon>
        <taxon>Rhodocyclales</taxon>
        <taxon>Zoogloeaceae</taxon>
        <taxon>Azoarcus</taxon>
    </lineage>
</organism>
<dbReference type="EMBL" id="AM406670">
    <property type="protein sequence ID" value="CAL94916.1"/>
    <property type="molecule type" value="Genomic_DNA"/>
</dbReference>
<keyword evidence="10" id="KW-1185">Reference proteome</keyword>
<dbReference type="InterPro" id="IPR006091">
    <property type="entry name" value="Acyl-CoA_Oxase/DH_mid-dom"/>
</dbReference>
<dbReference type="Proteomes" id="UP000002588">
    <property type="component" value="Chromosome"/>
</dbReference>
<gene>
    <name evidence="9" type="primary">aidB1</name>
    <name evidence="9" type="ordered locus">azo2299</name>
</gene>
<dbReference type="InterPro" id="IPR036250">
    <property type="entry name" value="AcylCo_DH-like_C"/>
</dbReference>
<feature type="domain" description="Acyl-CoA dehydrogenase/oxidase C-terminal" evidence="6">
    <location>
        <begin position="282"/>
        <end position="441"/>
    </location>
</feature>